<dbReference type="EC" id="2.8.1.7" evidence="3"/>
<keyword evidence="4" id="KW-0808">Transferase</keyword>
<proteinExistence type="inferred from homology"/>
<dbReference type="PANTHER" id="PTHR11601:SF34">
    <property type="entry name" value="CYSTEINE DESULFURASE"/>
    <property type="match status" value="1"/>
</dbReference>
<dbReference type="PROSITE" id="PS00595">
    <property type="entry name" value="AA_TRANSFER_CLASS_5"/>
    <property type="match status" value="1"/>
</dbReference>
<dbReference type="STRING" id="1802461.A3B24_02870"/>
<evidence type="ECO:0000256" key="10">
    <source>
        <dbReference type="RuleBase" id="RU004504"/>
    </source>
</evidence>
<name>A0A1G2RNW8_9BACT</name>
<comment type="similarity">
    <text evidence="2">Belongs to the class-V pyridoxal-phosphate-dependent aminotransferase family. NifS/IscS subfamily.</text>
</comment>
<dbReference type="GO" id="GO:0031071">
    <property type="term" value="F:cysteine desulfurase activity"/>
    <property type="evidence" value="ECO:0007669"/>
    <property type="project" value="UniProtKB-EC"/>
</dbReference>
<dbReference type="PANTHER" id="PTHR11601">
    <property type="entry name" value="CYSTEINE DESULFURYLASE FAMILY MEMBER"/>
    <property type="match status" value="1"/>
</dbReference>
<dbReference type="InterPro" id="IPR015422">
    <property type="entry name" value="PyrdxlP-dep_Trfase_small"/>
</dbReference>
<comment type="caution">
    <text evidence="12">The sequence shown here is derived from an EMBL/GenBank/DDBJ whole genome shotgun (WGS) entry which is preliminary data.</text>
</comment>
<dbReference type="GO" id="GO:0046872">
    <property type="term" value="F:metal ion binding"/>
    <property type="evidence" value="ECO:0007669"/>
    <property type="project" value="UniProtKB-KW"/>
</dbReference>
<keyword evidence="8" id="KW-0411">Iron-sulfur</keyword>
<keyword evidence="6" id="KW-0663">Pyridoxal phosphate</keyword>
<dbReference type="Gene3D" id="3.90.1150.10">
    <property type="entry name" value="Aspartate Aminotransferase, domain 1"/>
    <property type="match status" value="1"/>
</dbReference>
<dbReference type="Gene3D" id="1.10.260.50">
    <property type="match status" value="1"/>
</dbReference>
<dbReference type="InterPro" id="IPR015424">
    <property type="entry name" value="PyrdxlP-dep_Trfase"/>
</dbReference>
<feature type="domain" description="Aminotransferase class V" evidence="11">
    <location>
        <begin position="5"/>
        <end position="373"/>
    </location>
</feature>
<evidence type="ECO:0000259" key="11">
    <source>
        <dbReference type="Pfam" id="PF00266"/>
    </source>
</evidence>
<dbReference type="InterPro" id="IPR020578">
    <property type="entry name" value="Aminotrans_V_PyrdxlP_BS"/>
</dbReference>
<dbReference type="EMBL" id="MHUG01000008">
    <property type="protein sequence ID" value="OHA73721.1"/>
    <property type="molecule type" value="Genomic_DNA"/>
</dbReference>
<evidence type="ECO:0000256" key="1">
    <source>
        <dbReference type="ARBA" id="ARBA00001933"/>
    </source>
</evidence>
<evidence type="ECO:0000256" key="7">
    <source>
        <dbReference type="ARBA" id="ARBA00023004"/>
    </source>
</evidence>
<dbReference type="Proteomes" id="UP000176917">
    <property type="component" value="Unassembled WGS sequence"/>
</dbReference>
<dbReference type="InterPro" id="IPR015421">
    <property type="entry name" value="PyrdxlP-dep_Trfase_major"/>
</dbReference>
<keyword evidence="5" id="KW-0479">Metal-binding</keyword>
<dbReference type="InterPro" id="IPR000192">
    <property type="entry name" value="Aminotrans_V_dom"/>
</dbReference>
<dbReference type="InterPro" id="IPR016454">
    <property type="entry name" value="Cysteine_dSase"/>
</dbReference>
<keyword evidence="7" id="KW-0408">Iron</keyword>
<sequence>MKKQIYLDYAASSPLDPGVLKAMMPFLRREWGNPSSSHSFGQRSRAAIENSRETVAKFLNCSPLEVVFTSGATEANNLAIQGVLKSASSKRPHVIVSKIEHESVLSPIQELEAQGKIEATYIAPNKEGITDPADVEKVLKTNTALVSIMYANSEIGTIQPIAEIGALLKVNSQKSKVVFHTDAVQAAQFLDCDVQKLGVDILTLSGHKVYGPKGVGALYIKEGTAVSPLHVGGGQEQGMRSGTENVAAIVGMGAAIEEILNPKSEIRNIKMRQLRDFLMKEVLRKITGSSLTGSRTQRLPNNAHFRFKSVHGKDLAMMLDQKGFAVSTGSACSEKTEEPSHVLLALGIPVQECVSALRVTLGKQTTKEEVAKFIKTLATTVEKLRGKGV</sequence>
<dbReference type="SUPFAM" id="SSF53383">
    <property type="entry name" value="PLP-dependent transferases"/>
    <property type="match status" value="1"/>
</dbReference>
<dbReference type="AlphaFoldDB" id="A0A1G2RNW8"/>
<reference evidence="12 13" key="1">
    <citation type="journal article" date="2016" name="Nat. Commun.">
        <title>Thousands of microbial genomes shed light on interconnected biogeochemical processes in an aquifer system.</title>
        <authorList>
            <person name="Anantharaman K."/>
            <person name="Brown C.T."/>
            <person name="Hug L.A."/>
            <person name="Sharon I."/>
            <person name="Castelle C.J."/>
            <person name="Probst A.J."/>
            <person name="Thomas B.C."/>
            <person name="Singh A."/>
            <person name="Wilkins M.J."/>
            <person name="Karaoz U."/>
            <person name="Brodie E.L."/>
            <person name="Williams K.H."/>
            <person name="Hubbard S.S."/>
            <person name="Banfield J.F."/>
        </authorList>
    </citation>
    <scope>NUCLEOTIDE SEQUENCE [LARGE SCALE GENOMIC DNA]</scope>
</reference>
<evidence type="ECO:0000256" key="3">
    <source>
        <dbReference type="ARBA" id="ARBA00012239"/>
    </source>
</evidence>
<evidence type="ECO:0000256" key="6">
    <source>
        <dbReference type="ARBA" id="ARBA00022898"/>
    </source>
</evidence>
<evidence type="ECO:0000256" key="4">
    <source>
        <dbReference type="ARBA" id="ARBA00022679"/>
    </source>
</evidence>
<evidence type="ECO:0000256" key="8">
    <source>
        <dbReference type="ARBA" id="ARBA00023014"/>
    </source>
</evidence>
<evidence type="ECO:0000256" key="5">
    <source>
        <dbReference type="ARBA" id="ARBA00022723"/>
    </source>
</evidence>
<evidence type="ECO:0000256" key="2">
    <source>
        <dbReference type="ARBA" id="ARBA00006490"/>
    </source>
</evidence>
<dbReference type="FunFam" id="3.40.640.10:FF:000084">
    <property type="entry name" value="IscS-like cysteine desulfurase"/>
    <property type="match status" value="1"/>
</dbReference>
<accession>A0A1G2RNW8</accession>
<dbReference type="Pfam" id="PF00266">
    <property type="entry name" value="Aminotran_5"/>
    <property type="match status" value="1"/>
</dbReference>
<dbReference type="Gene3D" id="3.40.640.10">
    <property type="entry name" value="Type I PLP-dependent aspartate aminotransferase-like (Major domain)"/>
    <property type="match status" value="1"/>
</dbReference>
<protein>
    <recommendedName>
        <fullName evidence="3">cysteine desulfurase</fullName>
        <ecNumber evidence="3">2.8.1.7</ecNumber>
    </recommendedName>
</protein>
<evidence type="ECO:0000313" key="13">
    <source>
        <dbReference type="Proteomes" id="UP000176917"/>
    </source>
</evidence>
<dbReference type="PIRSF" id="PIRSF005572">
    <property type="entry name" value="NifS"/>
    <property type="match status" value="1"/>
</dbReference>
<gene>
    <name evidence="12" type="ORF">A3B24_02870</name>
</gene>
<comment type="catalytic activity">
    <reaction evidence="9">
        <text>(sulfur carrier)-H + L-cysteine = (sulfur carrier)-SH + L-alanine</text>
        <dbReference type="Rhea" id="RHEA:43892"/>
        <dbReference type="Rhea" id="RHEA-COMP:14737"/>
        <dbReference type="Rhea" id="RHEA-COMP:14739"/>
        <dbReference type="ChEBI" id="CHEBI:29917"/>
        <dbReference type="ChEBI" id="CHEBI:35235"/>
        <dbReference type="ChEBI" id="CHEBI:57972"/>
        <dbReference type="ChEBI" id="CHEBI:64428"/>
        <dbReference type="EC" id="2.8.1.7"/>
    </reaction>
</comment>
<organism evidence="12 13">
    <name type="scientific">Candidatus Wildermuthbacteria bacterium RIFCSPLOWO2_01_FULL_48_16</name>
    <dbReference type="NCBI Taxonomy" id="1802461"/>
    <lineage>
        <taxon>Bacteria</taxon>
        <taxon>Candidatus Wildermuthiibacteriota</taxon>
    </lineage>
</organism>
<evidence type="ECO:0000256" key="9">
    <source>
        <dbReference type="ARBA" id="ARBA00050776"/>
    </source>
</evidence>
<comment type="cofactor">
    <cofactor evidence="1 10">
        <name>pyridoxal 5'-phosphate</name>
        <dbReference type="ChEBI" id="CHEBI:597326"/>
    </cofactor>
</comment>
<dbReference type="GO" id="GO:0051536">
    <property type="term" value="F:iron-sulfur cluster binding"/>
    <property type="evidence" value="ECO:0007669"/>
    <property type="project" value="UniProtKB-KW"/>
</dbReference>
<evidence type="ECO:0000313" key="12">
    <source>
        <dbReference type="EMBL" id="OHA73721.1"/>
    </source>
</evidence>